<evidence type="ECO:0000313" key="5">
    <source>
        <dbReference type="Proteomes" id="UP000823638"/>
    </source>
</evidence>
<comment type="similarity">
    <text evidence="1">Belongs to the V-ATPase V0D/AC39 subunit family.</text>
</comment>
<evidence type="ECO:0000256" key="2">
    <source>
        <dbReference type="ARBA" id="ARBA00022448"/>
    </source>
</evidence>
<sequence length="337" mass="38857">MDRSGAYAYVYAKACGIVSKSFVGKKSGRLFSVKTLGELWTLLFEEELPMVPEGLLAYEIERKARGEFISSFISLLSAFDKPEPVCLALLDYFNFENYKILVHALDEKQKDVPSFNNLGDYSTLNLAKWPSFTEMVRGTFFAGFGLSLPEKPDASWENMLDKLFYRNLWDSVNKIPSAQRDFAIHIIKNQIEIENISWALRLRVYFDMKREDIIPMLVFEDAENPSSKDVLGGTAMEALELPLDNIEAWKSWKFFKFLNPWSDSSLWSVDPRYFEQAGFTWLGQQALKNFHRNPFSVNTLLCFFKIKQSEVSLIRTAAEGIRLQVSEKEMADFRGNR</sequence>
<dbReference type="InterPro" id="IPR044911">
    <property type="entry name" value="V-type_ATPase_csu/dsu_dom_3"/>
</dbReference>
<protein>
    <submittedName>
        <fullName evidence="4">V-type ATPase subunit</fullName>
    </submittedName>
</protein>
<gene>
    <name evidence="4" type="ORF">IAA81_09545</name>
</gene>
<dbReference type="Proteomes" id="UP000823638">
    <property type="component" value="Unassembled WGS sequence"/>
</dbReference>
<accession>A0A9D9HQT7</accession>
<evidence type="ECO:0000313" key="4">
    <source>
        <dbReference type="EMBL" id="MBO8458451.1"/>
    </source>
</evidence>
<reference evidence="4" key="2">
    <citation type="journal article" date="2021" name="PeerJ">
        <title>Extensive microbial diversity within the chicken gut microbiome revealed by metagenomics and culture.</title>
        <authorList>
            <person name="Gilroy R."/>
            <person name="Ravi A."/>
            <person name="Getino M."/>
            <person name="Pursley I."/>
            <person name="Horton D.L."/>
            <person name="Alikhan N.F."/>
            <person name="Baker D."/>
            <person name="Gharbi K."/>
            <person name="Hall N."/>
            <person name="Watson M."/>
            <person name="Adriaenssens E.M."/>
            <person name="Foster-Nyarko E."/>
            <person name="Jarju S."/>
            <person name="Secka A."/>
            <person name="Antonio M."/>
            <person name="Oren A."/>
            <person name="Chaudhuri R.R."/>
            <person name="La Ragione R."/>
            <person name="Hildebrand F."/>
            <person name="Pallen M.J."/>
        </authorList>
    </citation>
    <scope>NUCLEOTIDE SEQUENCE</scope>
    <source>
        <strain evidence="4">10532</strain>
    </source>
</reference>
<dbReference type="Gene3D" id="1.20.1690.10">
    <property type="entry name" value="V-type ATP synthase subunit C domain"/>
    <property type="match status" value="2"/>
</dbReference>
<keyword evidence="3" id="KW-0406">Ion transport</keyword>
<dbReference type="InterPro" id="IPR002843">
    <property type="entry name" value="ATPase_V0-cplx_csu/dsu"/>
</dbReference>
<dbReference type="InterPro" id="IPR036079">
    <property type="entry name" value="ATPase_csu/dsu_sf"/>
</dbReference>
<dbReference type="Pfam" id="PF01992">
    <property type="entry name" value="vATP-synt_AC39"/>
    <property type="match status" value="1"/>
</dbReference>
<dbReference type="EMBL" id="JADIMM010000109">
    <property type="protein sequence ID" value="MBO8458451.1"/>
    <property type="molecule type" value="Genomic_DNA"/>
</dbReference>
<dbReference type="InterPro" id="IPR035067">
    <property type="entry name" value="V-type_ATPase_csu/dsu"/>
</dbReference>
<keyword evidence="2" id="KW-0813">Transport</keyword>
<dbReference type="SUPFAM" id="SSF103486">
    <property type="entry name" value="V-type ATP synthase subunit C"/>
    <property type="match status" value="1"/>
</dbReference>
<dbReference type="GO" id="GO:0046961">
    <property type="term" value="F:proton-transporting ATPase activity, rotational mechanism"/>
    <property type="evidence" value="ECO:0007669"/>
    <property type="project" value="InterPro"/>
</dbReference>
<dbReference type="AlphaFoldDB" id="A0A9D9HQT7"/>
<reference evidence="4" key="1">
    <citation type="submission" date="2020-10" db="EMBL/GenBank/DDBJ databases">
        <authorList>
            <person name="Gilroy R."/>
        </authorList>
    </citation>
    <scope>NUCLEOTIDE SEQUENCE</scope>
    <source>
        <strain evidence="4">10532</strain>
    </source>
</reference>
<organism evidence="4 5">
    <name type="scientific">Candidatus Gallitreponema excrementavium</name>
    <dbReference type="NCBI Taxonomy" id="2840840"/>
    <lineage>
        <taxon>Bacteria</taxon>
        <taxon>Pseudomonadati</taxon>
        <taxon>Spirochaetota</taxon>
        <taxon>Spirochaetia</taxon>
        <taxon>Spirochaetales</taxon>
        <taxon>Candidatus Gallitreponema</taxon>
    </lineage>
</organism>
<comment type="caution">
    <text evidence="4">The sequence shown here is derived from an EMBL/GenBank/DDBJ whole genome shotgun (WGS) entry which is preliminary data.</text>
</comment>
<name>A0A9D9HQT7_9SPIR</name>
<evidence type="ECO:0000256" key="1">
    <source>
        <dbReference type="ARBA" id="ARBA00006709"/>
    </source>
</evidence>
<evidence type="ECO:0000256" key="3">
    <source>
        <dbReference type="ARBA" id="ARBA00023065"/>
    </source>
</evidence>
<dbReference type="Gene3D" id="1.10.132.50">
    <property type="entry name" value="ATP synthase (C/AC39) subunit, domain 3"/>
    <property type="match status" value="1"/>
</dbReference>
<proteinExistence type="inferred from homology"/>